<evidence type="ECO:0000313" key="2">
    <source>
        <dbReference type="EMBL" id="MPC82301.1"/>
    </source>
</evidence>
<accession>A0A5B7IA48</accession>
<evidence type="ECO:0000313" key="3">
    <source>
        <dbReference type="Proteomes" id="UP000324222"/>
    </source>
</evidence>
<organism evidence="2 3">
    <name type="scientific">Portunus trituberculatus</name>
    <name type="common">Swimming crab</name>
    <name type="synonym">Neptunus trituberculatus</name>
    <dbReference type="NCBI Taxonomy" id="210409"/>
    <lineage>
        <taxon>Eukaryota</taxon>
        <taxon>Metazoa</taxon>
        <taxon>Ecdysozoa</taxon>
        <taxon>Arthropoda</taxon>
        <taxon>Crustacea</taxon>
        <taxon>Multicrustacea</taxon>
        <taxon>Malacostraca</taxon>
        <taxon>Eumalacostraca</taxon>
        <taxon>Eucarida</taxon>
        <taxon>Decapoda</taxon>
        <taxon>Pleocyemata</taxon>
        <taxon>Brachyura</taxon>
        <taxon>Eubrachyura</taxon>
        <taxon>Portunoidea</taxon>
        <taxon>Portunidae</taxon>
        <taxon>Portuninae</taxon>
        <taxon>Portunus</taxon>
    </lineage>
</organism>
<dbReference type="EMBL" id="VSRR010059355">
    <property type="protein sequence ID" value="MPC82301.1"/>
    <property type="molecule type" value="Genomic_DNA"/>
</dbReference>
<dbReference type="AlphaFoldDB" id="A0A5B7IA48"/>
<sequence>MLQICKRPLPGHWSSSPSLRLAPGGPRQTPKETNATDGAGRRTGPGEEEQGRSEGHVGTKTQAGRRTRAGNTAWLGSRAAHQPSSPRPHSH</sequence>
<evidence type="ECO:0000256" key="1">
    <source>
        <dbReference type="SAM" id="MobiDB-lite"/>
    </source>
</evidence>
<gene>
    <name evidence="2" type="ORF">E2C01_076959</name>
</gene>
<reference evidence="2 3" key="1">
    <citation type="submission" date="2019-05" db="EMBL/GenBank/DDBJ databases">
        <title>Another draft genome of Portunus trituberculatus and its Hox gene families provides insights of decapod evolution.</title>
        <authorList>
            <person name="Jeong J.-H."/>
            <person name="Song I."/>
            <person name="Kim S."/>
            <person name="Choi T."/>
            <person name="Kim D."/>
            <person name="Ryu S."/>
            <person name="Kim W."/>
        </authorList>
    </citation>
    <scope>NUCLEOTIDE SEQUENCE [LARGE SCALE GENOMIC DNA]</scope>
    <source>
        <tissue evidence="2">Muscle</tissue>
    </source>
</reference>
<protein>
    <submittedName>
        <fullName evidence="2">Uncharacterized protein</fullName>
    </submittedName>
</protein>
<comment type="caution">
    <text evidence="2">The sequence shown here is derived from an EMBL/GenBank/DDBJ whole genome shotgun (WGS) entry which is preliminary data.</text>
</comment>
<proteinExistence type="predicted"/>
<feature type="region of interest" description="Disordered" evidence="1">
    <location>
        <begin position="1"/>
        <end position="91"/>
    </location>
</feature>
<keyword evidence="3" id="KW-1185">Reference proteome</keyword>
<dbReference type="Proteomes" id="UP000324222">
    <property type="component" value="Unassembled WGS sequence"/>
</dbReference>
<name>A0A5B7IA48_PORTR</name>